<name>A0AAW1RH82_9CHLO</name>
<proteinExistence type="predicted"/>
<keyword evidence="3" id="KW-1185">Reference proteome</keyword>
<sequence length="272" mass="27467">MEVAAPSVTADAVIAGSVQQISPPLVVATLGDSLPRRRNMANGEPYLSFDCGPGAAPQEANLTATLALALPVATLNAGAVAVERITGRPLYSLRVGVRSFGGEAARPFAVYDISAGRVTLNARVAAAILSLPAEAHNAVQRFSSGIFDATAKQLGPAREQDGNSYAAGRAAGAAGLIATAAAAAAAAALATAVPLWFCIACPVVLGLLAPLVLNAGCAAAAEAACKHYKLPDEDCATLWYGAFAVAMVLSLASAIPIVYVCRLPECGRQALA</sequence>
<organism evidence="2 3">
    <name type="scientific">Elliptochloris bilobata</name>
    <dbReference type="NCBI Taxonomy" id="381761"/>
    <lineage>
        <taxon>Eukaryota</taxon>
        <taxon>Viridiplantae</taxon>
        <taxon>Chlorophyta</taxon>
        <taxon>core chlorophytes</taxon>
        <taxon>Trebouxiophyceae</taxon>
        <taxon>Trebouxiophyceae incertae sedis</taxon>
        <taxon>Elliptochloris clade</taxon>
        <taxon>Elliptochloris</taxon>
    </lineage>
</organism>
<evidence type="ECO:0000313" key="3">
    <source>
        <dbReference type="Proteomes" id="UP001445335"/>
    </source>
</evidence>
<keyword evidence="1" id="KW-0472">Membrane</keyword>
<evidence type="ECO:0000313" key="2">
    <source>
        <dbReference type="EMBL" id="KAK9832820.1"/>
    </source>
</evidence>
<dbReference type="AlphaFoldDB" id="A0AAW1RH82"/>
<gene>
    <name evidence="2" type="ORF">WJX81_004405</name>
</gene>
<feature type="transmembrane region" description="Helical" evidence="1">
    <location>
        <begin position="203"/>
        <end position="225"/>
    </location>
</feature>
<dbReference type="EMBL" id="JALJOU010000038">
    <property type="protein sequence ID" value="KAK9832820.1"/>
    <property type="molecule type" value="Genomic_DNA"/>
</dbReference>
<keyword evidence="1" id="KW-1133">Transmembrane helix</keyword>
<protein>
    <submittedName>
        <fullName evidence="2">Uncharacterized protein</fullName>
    </submittedName>
</protein>
<feature type="transmembrane region" description="Helical" evidence="1">
    <location>
        <begin position="173"/>
        <end position="197"/>
    </location>
</feature>
<dbReference type="Proteomes" id="UP001445335">
    <property type="component" value="Unassembled WGS sequence"/>
</dbReference>
<reference evidence="2 3" key="1">
    <citation type="journal article" date="2024" name="Nat. Commun.">
        <title>Phylogenomics reveals the evolutionary origins of lichenization in chlorophyte algae.</title>
        <authorList>
            <person name="Puginier C."/>
            <person name="Libourel C."/>
            <person name="Otte J."/>
            <person name="Skaloud P."/>
            <person name="Haon M."/>
            <person name="Grisel S."/>
            <person name="Petersen M."/>
            <person name="Berrin J.G."/>
            <person name="Delaux P.M."/>
            <person name="Dal Grande F."/>
            <person name="Keller J."/>
        </authorList>
    </citation>
    <scope>NUCLEOTIDE SEQUENCE [LARGE SCALE GENOMIC DNA]</scope>
    <source>
        <strain evidence="2 3">SAG 245.80</strain>
    </source>
</reference>
<evidence type="ECO:0000256" key="1">
    <source>
        <dbReference type="SAM" id="Phobius"/>
    </source>
</evidence>
<keyword evidence="1" id="KW-0812">Transmembrane</keyword>
<comment type="caution">
    <text evidence="2">The sequence shown here is derived from an EMBL/GenBank/DDBJ whole genome shotgun (WGS) entry which is preliminary data.</text>
</comment>
<accession>A0AAW1RH82</accession>
<feature type="transmembrane region" description="Helical" evidence="1">
    <location>
        <begin position="237"/>
        <end position="259"/>
    </location>
</feature>